<dbReference type="PROSITE" id="PS50893">
    <property type="entry name" value="ABC_TRANSPORTER_2"/>
    <property type="match status" value="1"/>
</dbReference>
<dbReference type="SMART" id="SM00382">
    <property type="entry name" value="AAA"/>
    <property type="match status" value="1"/>
</dbReference>
<evidence type="ECO:0000256" key="6">
    <source>
        <dbReference type="ARBA" id="ARBA00022989"/>
    </source>
</evidence>
<feature type="transmembrane region" description="Helical" evidence="9">
    <location>
        <begin position="374"/>
        <end position="399"/>
    </location>
</feature>
<dbReference type="PANTHER" id="PTHR43394">
    <property type="entry name" value="ATP-DEPENDENT PERMEASE MDL1, MITOCHONDRIAL"/>
    <property type="match status" value="1"/>
</dbReference>
<dbReference type="PROSITE" id="PS00211">
    <property type="entry name" value="ABC_TRANSPORTER_1"/>
    <property type="match status" value="1"/>
</dbReference>
<feature type="domain" description="ABC transmembrane type-1" evidence="11">
    <location>
        <begin position="40"/>
        <end position="421"/>
    </location>
</feature>
<dbReference type="CDD" id="cd18544">
    <property type="entry name" value="ABC_6TM_TmrA_like"/>
    <property type="match status" value="1"/>
</dbReference>
<keyword evidence="13" id="KW-1185">Reference proteome</keyword>
<evidence type="ECO:0000256" key="4">
    <source>
        <dbReference type="ARBA" id="ARBA00022741"/>
    </source>
</evidence>
<dbReference type="InterPro" id="IPR027417">
    <property type="entry name" value="P-loop_NTPase"/>
</dbReference>
<keyword evidence="6 9" id="KW-1133">Transmembrane helix</keyword>
<dbReference type="InterPro" id="IPR003439">
    <property type="entry name" value="ABC_transporter-like_ATP-bd"/>
</dbReference>
<name>A0A5S5BTN6_9BACL</name>
<dbReference type="InterPro" id="IPR039421">
    <property type="entry name" value="Type_1_exporter"/>
</dbReference>
<dbReference type="AlphaFoldDB" id="A0A5S5BTN6"/>
<dbReference type="FunFam" id="3.40.50.300:FF:000287">
    <property type="entry name" value="Multidrug ABC transporter ATP-binding protein"/>
    <property type="match status" value="1"/>
</dbReference>
<comment type="subcellular location">
    <subcellularLocation>
        <location evidence="1">Cell membrane</location>
        <topology evidence="1">Multi-pass membrane protein</topology>
    </subcellularLocation>
</comment>
<accession>A0A5S5BTN6</accession>
<dbReference type="SUPFAM" id="SSF90123">
    <property type="entry name" value="ABC transporter transmembrane region"/>
    <property type="match status" value="1"/>
</dbReference>
<organism evidence="12 13">
    <name type="scientific">Paenibacillus methanolicus</name>
    <dbReference type="NCBI Taxonomy" id="582686"/>
    <lineage>
        <taxon>Bacteria</taxon>
        <taxon>Bacillati</taxon>
        <taxon>Bacillota</taxon>
        <taxon>Bacilli</taxon>
        <taxon>Bacillales</taxon>
        <taxon>Paenibacillaceae</taxon>
        <taxon>Paenibacillus</taxon>
    </lineage>
</organism>
<keyword evidence="3 9" id="KW-0812">Transmembrane</keyword>
<comment type="caution">
    <text evidence="12">The sequence shown here is derived from an EMBL/GenBank/DDBJ whole genome shotgun (WGS) entry which is preliminary data.</text>
</comment>
<dbReference type="SUPFAM" id="SSF52540">
    <property type="entry name" value="P-loop containing nucleoside triphosphate hydrolases"/>
    <property type="match status" value="1"/>
</dbReference>
<evidence type="ECO:0000256" key="5">
    <source>
        <dbReference type="ARBA" id="ARBA00022840"/>
    </source>
</evidence>
<dbReference type="CDD" id="cd03254">
    <property type="entry name" value="ABCC_Glucan_exporter_like"/>
    <property type="match status" value="1"/>
</dbReference>
<evidence type="ECO:0000256" key="3">
    <source>
        <dbReference type="ARBA" id="ARBA00022692"/>
    </source>
</evidence>
<sequence length="716" mass="80407">MSMEASEQYDLDIDNRMAGSKSATIKRLFKYALKGRTQLIVALLMLLVSVGTELAGPLVAKQLIDVHISGIEKPWYATQADDRYTVEYGGLAYKRGDHVEEGEARGQEARIFQVGSGYYFIPSAVAFDGRRELLADGRVQIARGQETAAYEAQRLSKAELYQFFKPELAGLIKLCWYYFALILLSAVFAYGQRYFLQASSNRIIRTMRRDVFGHINKLPVKYFDNLPAGKIVSRITNDTESIRELYVTVLANFFTGTIYMLGIFAALFVLDVKLATICLFIVPLLVIWVIFYGKVAQKYNRIIRSTLSEINGRINESIQGMGIIRAFRKEKKMEQEFEAFNEENLRYKQKMLSLNSLTGHNLVNVIRNAAYVALIWYFAGGTLTTPGGFVTLGVLYAFVDYLNRLFQPIVNIVNQLPNLETALVSAERVFVLLDEEGVDVADERMPRYKGNVKFENVTFAYKEGENVLKNIEFEAKQGQTVALIGHTGSGKSSIINLLFRFYDVDQGRITIDGTDIREMPKQTMREHMGIVLQDPFLFTGTIASNVSMNDPRITRERIEQALKDVGSEQVLKNLPGGIDEPVIEKGTTLSAGQRQLISFARALAYDPAILILDEATSNIDTETEALIQSALEVVKKGRTTFVIAHRLSTIKNADQILVLDRGEIVERGNHETLMARGGKYYQMYQLQQGESAPAQEKPSEAGRQQAPRAGQSVYSV</sequence>
<dbReference type="PROSITE" id="PS50929">
    <property type="entry name" value="ABC_TM1F"/>
    <property type="match status" value="1"/>
</dbReference>
<keyword evidence="4" id="KW-0547">Nucleotide-binding</keyword>
<evidence type="ECO:0000256" key="1">
    <source>
        <dbReference type="ARBA" id="ARBA00004651"/>
    </source>
</evidence>
<feature type="transmembrane region" description="Helical" evidence="9">
    <location>
        <begin position="274"/>
        <end position="295"/>
    </location>
</feature>
<keyword evidence="2" id="KW-0813">Transport</keyword>
<dbReference type="InterPro" id="IPR036640">
    <property type="entry name" value="ABC1_TM_sf"/>
</dbReference>
<dbReference type="Pfam" id="PF00005">
    <property type="entry name" value="ABC_tran"/>
    <property type="match status" value="1"/>
</dbReference>
<dbReference type="GO" id="GO:0005524">
    <property type="term" value="F:ATP binding"/>
    <property type="evidence" value="ECO:0007669"/>
    <property type="project" value="UniProtKB-KW"/>
</dbReference>
<evidence type="ECO:0000313" key="13">
    <source>
        <dbReference type="Proteomes" id="UP000323257"/>
    </source>
</evidence>
<dbReference type="Pfam" id="PF00664">
    <property type="entry name" value="ABC_membrane"/>
    <property type="match status" value="1"/>
</dbReference>
<dbReference type="PANTHER" id="PTHR43394:SF1">
    <property type="entry name" value="ATP-BINDING CASSETTE SUB-FAMILY B MEMBER 10, MITOCHONDRIAL"/>
    <property type="match status" value="1"/>
</dbReference>
<dbReference type="Gene3D" id="3.40.50.300">
    <property type="entry name" value="P-loop containing nucleotide triphosphate hydrolases"/>
    <property type="match status" value="1"/>
</dbReference>
<dbReference type="InterPro" id="IPR017871">
    <property type="entry name" value="ABC_transporter-like_CS"/>
</dbReference>
<evidence type="ECO:0000256" key="7">
    <source>
        <dbReference type="ARBA" id="ARBA00023136"/>
    </source>
</evidence>
<keyword evidence="5 12" id="KW-0067">ATP-binding</keyword>
<feature type="domain" description="ABC transporter" evidence="10">
    <location>
        <begin position="452"/>
        <end position="686"/>
    </location>
</feature>
<dbReference type="EMBL" id="VNHS01000014">
    <property type="protein sequence ID" value="TYP69572.1"/>
    <property type="molecule type" value="Genomic_DNA"/>
</dbReference>
<dbReference type="GO" id="GO:0016887">
    <property type="term" value="F:ATP hydrolysis activity"/>
    <property type="evidence" value="ECO:0007669"/>
    <property type="project" value="InterPro"/>
</dbReference>
<dbReference type="GO" id="GO:0015421">
    <property type="term" value="F:ABC-type oligopeptide transporter activity"/>
    <property type="evidence" value="ECO:0007669"/>
    <property type="project" value="TreeGrafter"/>
</dbReference>
<feature type="transmembrane region" description="Helical" evidence="9">
    <location>
        <begin position="176"/>
        <end position="196"/>
    </location>
</feature>
<dbReference type="GO" id="GO:0005886">
    <property type="term" value="C:plasma membrane"/>
    <property type="evidence" value="ECO:0007669"/>
    <property type="project" value="UniProtKB-SubCell"/>
</dbReference>
<protein>
    <submittedName>
        <fullName evidence="12">ATP-binding cassette subfamily B protein</fullName>
    </submittedName>
</protein>
<dbReference type="InterPro" id="IPR011527">
    <property type="entry name" value="ABC1_TM_dom"/>
</dbReference>
<keyword evidence="7 9" id="KW-0472">Membrane</keyword>
<evidence type="ECO:0000259" key="10">
    <source>
        <dbReference type="PROSITE" id="PS50893"/>
    </source>
</evidence>
<feature type="region of interest" description="Disordered" evidence="8">
    <location>
        <begin position="688"/>
        <end position="716"/>
    </location>
</feature>
<feature type="transmembrane region" description="Helical" evidence="9">
    <location>
        <begin position="245"/>
        <end position="268"/>
    </location>
</feature>
<evidence type="ECO:0000259" key="11">
    <source>
        <dbReference type="PROSITE" id="PS50929"/>
    </source>
</evidence>
<evidence type="ECO:0000256" key="9">
    <source>
        <dbReference type="SAM" id="Phobius"/>
    </source>
</evidence>
<evidence type="ECO:0000313" key="12">
    <source>
        <dbReference type="EMBL" id="TYP69572.1"/>
    </source>
</evidence>
<proteinExistence type="predicted"/>
<dbReference type="Proteomes" id="UP000323257">
    <property type="component" value="Unassembled WGS sequence"/>
</dbReference>
<gene>
    <name evidence="12" type="ORF">BCM02_11488</name>
</gene>
<dbReference type="InterPro" id="IPR003593">
    <property type="entry name" value="AAA+_ATPase"/>
</dbReference>
<evidence type="ECO:0000256" key="2">
    <source>
        <dbReference type="ARBA" id="ARBA00022448"/>
    </source>
</evidence>
<reference evidence="12 13" key="1">
    <citation type="submission" date="2019-07" db="EMBL/GenBank/DDBJ databases">
        <title>Genomic Encyclopedia of Type Strains, Phase III (KMG-III): the genomes of soil and plant-associated and newly described type strains.</title>
        <authorList>
            <person name="Whitman W."/>
        </authorList>
    </citation>
    <scope>NUCLEOTIDE SEQUENCE [LARGE SCALE GENOMIC DNA]</scope>
    <source>
        <strain evidence="12 13">BL24</strain>
    </source>
</reference>
<dbReference type="Gene3D" id="1.20.1560.10">
    <property type="entry name" value="ABC transporter type 1, transmembrane domain"/>
    <property type="match status" value="1"/>
</dbReference>
<evidence type="ECO:0000256" key="8">
    <source>
        <dbReference type="SAM" id="MobiDB-lite"/>
    </source>
</evidence>